<evidence type="ECO:0000313" key="4">
    <source>
        <dbReference type="EMBL" id="PTD95740.1"/>
    </source>
</evidence>
<dbReference type="CDD" id="cd01007">
    <property type="entry name" value="PBP2_BvgS_HisK_like"/>
    <property type="match status" value="2"/>
</dbReference>
<keyword evidence="2" id="KW-0812">Transmembrane</keyword>
<dbReference type="PANTHER" id="PTHR35936:SF37">
    <property type="entry name" value="AMINO ACID ABC TRANSPORTER SUBSTRATE-BINDING PROTEIN"/>
    <property type="match status" value="1"/>
</dbReference>
<dbReference type="GO" id="GO:0003824">
    <property type="term" value="F:catalytic activity"/>
    <property type="evidence" value="ECO:0007669"/>
    <property type="project" value="UniProtKB-ARBA"/>
</dbReference>
<dbReference type="NCBIfam" id="TIGR00254">
    <property type="entry name" value="GGDEF"/>
    <property type="match status" value="1"/>
</dbReference>
<feature type="transmembrane region" description="Helical" evidence="2">
    <location>
        <begin position="737"/>
        <end position="755"/>
    </location>
</feature>
<evidence type="ECO:0000313" key="5">
    <source>
        <dbReference type="Proteomes" id="UP000241193"/>
    </source>
</evidence>
<dbReference type="InterPro" id="IPR000160">
    <property type="entry name" value="GGDEF_dom"/>
</dbReference>
<dbReference type="InterPro" id="IPR001638">
    <property type="entry name" value="Solute-binding_3/MltF_N"/>
</dbReference>
<dbReference type="SUPFAM" id="SSF55073">
    <property type="entry name" value="Nucleotide cyclase"/>
    <property type="match status" value="1"/>
</dbReference>
<protein>
    <submittedName>
        <fullName evidence="4">Diguanylate cyclase</fullName>
    </submittedName>
</protein>
<keyword evidence="2" id="KW-0472">Membrane</keyword>
<dbReference type="FunFam" id="3.30.70.270:FF:000001">
    <property type="entry name" value="Diguanylate cyclase domain protein"/>
    <property type="match status" value="1"/>
</dbReference>
<evidence type="ECO:0000259" key="3">
    <source>
        <dbReference type="PROSITE" id="PS50887"/>
    </source>
</evidence>
<evidence type="ECO:0000256" key="1">
    <source>
        <dbReference type="ARBA" id="ARBA00022729"/>
    </source>
</evidence>
<dbReference type="InterPro" id="IPR029787">
    <property type="entry name" value="Nucleotide_cyclase"/>
</dbReference>
<dbReference type="SMART" id="SM00062">
    <property type="entry name" value="PBPb"/>
    <property type="match status" value="3"/>
</dbReference>
<dbReference type="Proteomes" id="UP000241193">
    <property type="component" value="Unassembled WGS sequence"/>
</dbReference>
<keyword evidence="5" id="KW-1185">Reference proteome</keyword>
<gene>
    <name evidence="4" type="ORF">C8261_13255</name>
</gene>
<accession>A0A2T4IDA6</accession>
<name>A0A2T4IDA6_9RHOO</name>
<evidence type="ECO:0000256" key="2">
    <source>
        <dbReference type="SAM" id="Phobius"/>
    </source>
</evidence>
<dbReference type="Pfam" id="PF00990">
    <property type="entry name" value="GGDEF"/>
    <property type="match status" value="1"/>
</dbReference>
<dbReference type="CDD" id="cd13708">
    <property type="entry name" value="PBP2_BvgS_like_1"/>
    <property type="match status" value="1"/>
</dbReference>
<proteinExistence type="predicted"/>
<dbReference type="SUPFAM" id="SSF53850">
    <property type="entry name" value="Periplasmic binding protein-like II"/>
    <property type="match status" value="3"/>
</dbReference>
<dbReference type="PANTHER" id="PTHR35936">
    <property type="entry name" value="MEMBRANE-BOUND LYTIC MUREIN TRANSGLYCOSYLASE F"/>
    <property type="match status" value="1"/>
</dbReference>
<reference evidence="4 5" key="1">
    <citation type="submission" date="2018-03" db="EMBL/GenBank/DDBJ databases">
        <authorList>
            <person name="Keele B.F."/>
        </authorList>
    </citation>
    <scope>NUCLEOTIDE SEQUENCE [LARGE SCALE GENOMIC DNA]</scope>
    <source>
        <strain evidence="4 5">D20</strain>
    </source>
</reference>
<organism evidence="4 5">
    <name type="scientific">Pseudothauera lacus</name>
    <dbReference type="NCBI Taxonomy" id="2136175"/>
    <lineage>
        <taxon>Bacteria</taxon>
        <taxon>Pseudomonadati</taxon>
        <taxon>Pseudomonadota</taxon>
        <taxon>Betaproteobacteria</taxon>
        <taxon>Rhodocyclales</taxon>
        <taxon>Zoogloeaceae</taxon>
        <taxon>Pseudothauera</taxon>
    </lineage>
</organism>
<dbReference type="CDD" id="cd01949">
    <property type="entry name" value="GGDEF"/>
    <property type="match status" value="1"/>
</dbReference>
<dbReference type="OrthoDB" id="9813903at2"/>
<dbReference type="InterPro" id="IPR043128">
    <property type="entry name" value="Rev_trsase/Diguanyl_cyclase"/>
</dbReference>
<dbReference type="Pfam" id="PF00497">
    <property type="entry name" value="SBP_bac_3"/>
    <property type="match status" value="3"/>
</dbReference>
<dbReference type="Gene3D" id="3.30.70.270">
    <property type="match status" value="1"/>
</dbReference>
<sequence>MAEGASAAQGRKVLTVGVIADNEPYSSVDGGTPSGFSIDVLEEVAAHAGLRFSYRAGSWPEIYPAFLRGEIDVIDEISFREERAALMRFTEPYHYRQTVVMHDVNRPLPALGAVEDLRPYRVGVVRDIYYKSELSARGIAVVEYDGLPSLVRALAFGWVDAIVGPEVTLSYHARRGGFGHLRVAGSVPMGGLEVEDFRLAVLPANASLLEALSAGLAAIPPQRMAEMLERWQEFGGQAISAPQAYRLSEQQTAYIRRLGPVRVGLMRDYAPFSFVDGGKVQGLAVDVLERVADLSGMQVVTVADRWTVLLDLFQRGEIDVIANISDHPARREFTRYTRPYHVIPNVVFSRDPTLLYEQPEDLRGLRIALGSEVFYEGAVRRQFGDSVVGFSSQQAMFGALAEGSVDVVLAALPNGMHWVRELGLTDVRVAGEFSMPGVEGEDLRFGVRPALEPLARIMDDALAAISPTEQRTIENRWLGASAVRGEVMQRRLSFSAAEEAYLAQRGGRLRACVSPAWMPIEGLDRHGRHAGIGADFLALFEARSGIAFEIVRTATWTESLEAAQARRCDILPMAMETLDRLAYLNFSRPYFSVPMVLLGRVEAPFVDGLDELDGRPVGVLRGHAAGELLRARYPGLRIVEVDDELEGLRRVQRGELHGYVGSLMSVSHLLQEHGLADIKVLARVPGDVLLSVATRNDEPALASIAQKLVDAVGDDERRQIEARWRAVRLEQRVDYALLWQLGGGALLGLGLLFVWNRKLGALNRRLEDANAALERVALTDSLTGVGNRKFFDRHFGATMRWCQRHELVFMVAMIDVDHFKAINDNHGHQIGDDCLVALGACLQAHLRRESDHVARFGGEEFVVFCALAAGEDAQAWLEALRVKVEALRVASPAGELRFTVSIGFADGVPGPAARAEDYLARADQALYEAKRNGRNRCVRASA</sequence>
<comment type="caution">
    <text evidence="4">The sequence shown here is derived from an EMBL/GenBank/DDBJ whole genome shotgun (WGS) entry which is preliminary data.</text>
</comment>
<dbReference type="PROSITE" id="PS50887">
    <property type="entry name" value="GGDEF"/>
    <property type="match status" value="1"/>
</dbReference>
<keyword evidence="1" id="KW-0732">Signal</keyword>
<dbReference type="SMART" id="SM00267">
    <property type="entry name" value="GGDEF"/>
    <property type="match status" value="1"/>
</dbReference>
<dbReference type="Gene3D" id="3.40.190.10">
    <property type="entry name" value="Periplasmic binding protein-like II"/>
    <property type="match status" value="6"/>
</dbReference>
<reference evidence="4 5" key="2">
    <citation type="submission" date="2018-04" db="EMBL/GenBank/DDBJ databases">
        <title>Thauera lacus sp. nov., isolated from an saline lake in Inner Mongolia, China.</title>
        <authorList>
            <person name="Liang Q.-Y."/>
        </authorList>
    </citation>
    <scope>NUCLEOTIDE SEQUENCE [LARGE SCALE GENOMIC DNA]</scope>
    <source>
        <strain evidence="4 5">D20</strain>
    </source>
</reference>
<keyword evidence="2" id="KW-1133">Transmembrane helix</keyword>
<dbReference type="AlphaFoldDB" id="A0A2T4IDA6"/>
<feature type="domain" description="GGDEF" evidence="3">
    <location>
        <begin position="807"/>
        <end position="942"/>
    </location>
</feature>
<dbReference type="EMBL" id="PZKC01000011">
    <property type="protein sequence ID" value="PTD95740.1"/>
    <property type="molecule type" value="Genomic_DNA"/>
</dbReference>